<gene>
    <name evidence="6" type="ORF">HYY20_06345</name>
</gene>
<evidence type="ECO:0000313" key="6">
    <source>
        <dbReference type="EMBL" id="MBI2876484.1"/>
    </source>
</evidence>
<dbReference type="PANTHER" id="PTHR30469:SF15">
    <property type="entry name" value="HLYD FAMILY OF SECRETION PROTEINS"/>
    <property type="match status" value="1"/>
</dbReference>
<name>A0A932CNM6_UNCTE</name>
<dbReference type="Gene3D" id="2.40.50.100">
    <property type="match status" value="1"/>
</dbReference>
<evidence type="ECO:0000256" key="2">
    <source>
        <dbReference type="SAM" id="MobiDB-lite"/>
    </source>
</evidence>
<evidence type="ECO:0000259" key="3">
    <source>
        <dbReference type="Pfam" id="PF25954"/>
    </source>
</evidence>
<dbReference type="Proteomes" id="UP000769766">
    <property type="component" value="Unassembled WGS sequence"/>
</dbReference>
<protein>
    <submittedName>
        <fullName evidence="6">Efflux RND transporter periplasmic adaptor subunit</fullName>
    </submittedName>
</protein>
<dbReference type="PANTHER" id="PTHR30469">
    <property type="entry name" value="MULTIDRUG RESISTANCE PROTEIN MDTA"/>
    <property type="match status" value="1"/>
</dbReference>
<dbReference type="Pfam" id="PF25975">
    <property type="entry name" value="CzcB_C"/>
    <property type="match status" value="1"/>
</dbReference>
<dbReference type="Gene3D" id="1.10.287.470">
    <property type="entry name" value="Helix hairpin bin"/>
    <property type="match status" value="2"/>
</dbReference>
<dbReference type="AlphaFoldDB" id="A0A932CNM6"/>
<dbReference type="FunFam" id="2.40.30.170:FF:000010">
    <property type="entry name" value="Efflux RND transporter periplasmic adaptor subunit"/>
    <property type="match status" value="1"/>
</dbReference>
<evidence type="ECO:0000313" key="7">
    <source>
        <dbReference type="Proteomes" id="UP000769766"/>
    </source>
</evidence>
<dbReference type="Gene3D" id="2.40.420.20">
    <property type="match status" value="1"/>
</dbReference>
<dbReference type="InterPro" id="IPR006143">
    <property type="entry name" value="RND_pump_MFP"/>
</dbReference>
<feature type="region of interest" description="Disordered" evidence="2">
    <location>
        <begin position="35"/>
        <end position="62"/>
    </location>
</feature>
<comment type="caution">
    <text evidence="6">The sequence shown here is derived from an EMBL/GenBank/DDBJ whole genome shotgun (WGS) entry which is preliminary data.</text>
</comment>
<evidence type="ECO:0000259" key="5">
    <source>
        <dbReference type="Pfam" id="PF25975"/>
    </source>
</evidence>
<dbReference type="EMBL" id="JACPRF010000193">
    <property type="protein sequence ID" value="MBI2876484.1"/>
    <property type="molecule type" value="Genomic_DNA"/>
</dbReference>
<reference evidence="6" key="1">
    <citation type="submission" date="2020-07" db="EMBL/GenBank/DDBJ databases">
        <title>Huge and variable diversity of episymbiotic CPR bacteria and DPANN archaea in groundwater ecosystems.</title>
        <authorList>
            <person name="He C.Y."/>
            <person name="Keren R."/>
            <person name="Whittaker M."/>
            <person name="Farag I.F."/>
            <person name="Doudna J."/>
            <person name="Cate J.H.D."/>
            <person name="Banfield J.F."/>
        </authorList>
    </citation>
    <scope>NUCLEOTIDE SEQUENCE</scope>
    <source>
        <strain evidence="6">NC_groundwater_672_Ag_B-0.1um_62_36</strain>
    </source>
</reference>
<dbReference type="InterPro" id="IPR058792">
    <property type="entry name" value="Beta-barrel_RND_2"/>
</dbReference>
<dbReference type="Pfam" id="PF25973">
    <property type="entry name" value="BSH_CzcB"/>
    <property type="match status" value="1"/>
</dbReference>
<dbReference type="Gene3D" id="2.40.30.170">
    <property type="match status" value="1"/>
</dbReference>
<dbReference type="NCBIfam" id="TIGR01730">
    <property type="entry name" value="RND_mfp"/>
    <property type="match status" value="1"/>
</dbReference>
<dbReference type="InterPro" id="IPR058649">
    <property type="entry name" value="CzcB_C"/>
</dbReference>
<organism evidence="6 7">
    <name type="scientific">Tectimicrobiota bacterium</name>
    <dbReference type="NCBI Taxonomy" id="2528274"/>
    <lineage>
        <taxon>Bacteria</taxon>
        <taxon>Pseudomonadati</taxon>
        <taxon>Nitrospinota/Tectimicrobiota group</taxon>
        <taxon>Candidatus Tectimicrobiota</taxon>
    </lineage>
</organism>
<dbReference type="GO" id="GO:0015562">
    <property type="term" value="F:efflux transmembrane transporter activity"/>
    <property type="evidence" value="ECO:0007669"/>
    <property type="project" value="TreeGrafter"/>
</dbReference>
<feature type="domain" description="CzcB-like barrel-sandwich hybrid" evidence="4">
    <location>
        <begin position="93"/>
        <end position="303"/>
    </location>
</feature>
<feature type="region of interest" description="Disordered" evidence="2">
    <location>
        <begin position="148"/>
        <end position="172"/>
    </location>
</feature>
<dbReference type="SUPFAM" id="SSF111369">
    <property type="entry name" value="HlyD-like secretion proteins"/>
    <property type="match status" value="2"/>
</dbReference>
<proteinExistence type="inferred from homology"/>
<sequence length="459" mass="49309">MSRPGLNQRITRNCPFSRTLLLLLLLLTLVGGAASCRRSTGSSPEEKGSRKGKPAASRSSASAAIPVTTAPVQVRSVRRTLDFVGTFYANNEVTVSSEIEGQVIRVAFDLGDRVAAGSLLAWLDARESDLKLRRALSELQRDLAQLGLSLDGSGHRPGPVGGAAPERGEGPLRASETLPGNHPEDALNIERVSTVLRARATLDDAASNLQRVKSLYESRVVSQQEYDAVLTRFTLAQANLQAAQEEVRSLIASVKAKREVVALAQKELSDTEIRSPLEGYVFQRHLSSGEHVKVGAPLFTLVDADPIKLRGEVPERFAAELKIGQWVEATVESFAGEVFSGELRRISPASNRESRSVLIEALLSNRDGRLKPGFFAKGAIVARTADQALMVPADSLVAFAGVTKLFVIGGGRAQERLVQLGVRQGEEVEILRGVKAGEQVAISGLTRLSQGRQVSVSGR</sequence>
<dbReference type="InterPro" id="IPR058647">
    <property type="entry name" value="BSH_CzcB-like"/>
</dbReference>
<feature type="domain" description="CzcB-like C-terminal circularly permuted SH3-like" evidence="5">
    <location>
        <begin position="389"/>
        <end position="444"/>
    </location>
</feature>
<evidence type="ECO:0000259" key="4">
    <source>
        <dbReference type="Pfam" id="PF25973"/>
    </source>
</evidence>
<dbReference type="Pfam" id="PF25954">
    <property type="entry name" value="Beta-barrel_RND_2"/>
    <property type="match status" value="1"/>
</dbReference>
<comment type="similarity">
    <text evidence="1">Belongs to the membrane fusion protein (MFP) (TC 8.A.1) family.</text>
</comment>
<accession>A0A932CNM6</accession>
<feature type="domain" description="CusB-like beta-barrel" evidence="3">
    <location>
        <begin position="312"/>
        <end position="380"/>
    </location>
</feature>
<dbReference type="GO" id="GO:1990281">
    <property type="term" value="C:efflux pump complex"/>
    <property type="evidence" value="ECO:0007669"/>
    <property type="project" value="TreeGrafter"/>
</dbReference>
<evidence type="ECO:0000256" key="1">
    <source>
        <dbReference type="ARBA" id="ARBA00009477"/>
    </source>
</evidence>